<sequence>MNITTELQDQDTLLEKILPYAGSHAFSAGDTIMSPDNDPQAFYYVKKGSVEVSYTGQNATRITVALIGEREFFGEIGFFDGETRVRDIQANGPVEVAIFNAETMNFLRREIPTLYTDFLIFITQKICRKFRRIAGEREPVASYADLLSTKHSSVYTESRPLPPSLLHSEGWHATSSRTERFKAELFDLSHKLQRKDTEGIADPEAEQRCIDLLGELSESLQDFKTAMVGMVGSGNEEIMWGYVFKEIYPYLMRSRFAERAYYKPKGYAGDFLMMEHIYANIPKGDGKLGEIVDKFCLQRPGSLAIHGRRKLLKEQIAAISAENAKHGKVTRIMNLACGPNRELFDFLSECPYSELIEALCVDIDPEALQYTNQYVNIFPHRASIRLMSENVIKWALGRVTHQLGKLDIIYSAGLCDYLEPRLFKALIKQCYNHLNPGGTLLLGNFTAYPDSLFLDKLLKWELIYRDEEELRELFSATPFGDKVDIIAEQTLVNLFAVAHKD</sequence>
<dbReference type="PROSITE" id="PS50042">
    <property type="entry name" value="CNMP_BINDING_3"/>
    <property type="match status" value="1"/>
</dbReference>
<dbReference type="OrthoDB" id="428497at2"/>
<name>A0A1M7Y9I7_9BACT</name>
<keyword evidence="2" id="KW-0418">Kinase</keyword>
<accession>A0A1M7Y9I7</accession>
<keyword evidence="3" id="KW-1185">Reference proteome</keyword>
<evidence type="ECO:0000313" key="3">
    <source>
        <dbReference type="Proteomes" id="UP000184603"/>
    </source>
</evidence>
<gene>
    <name evidence="2" type="ORF">SAMN02745220_02747</name>
</gene>
<dbReference type="Gene3D" id="3.40.50.150">
    <property type="entry name" value="Vaccinia Virus protein VP39"/>
    <property type="match status" value="1"/>
</dbReference>
<dbReference type="EMBL" id="FRFE01000013">
    <property type="protein sequence ID" value="SHO49236.1"/>
    <property type="molecule type" value="Genomic_DNA"/>
</dbReference>
<dbReference type="InterPro" id="IPR022744">
    <property type="entry name" value="MeTrfase_dom_put"/>
</dbReference>
<dbReference type="Pfam" id="PF12147">
    <property type="entry name" value="Methyltransf_20"/>
    <property type="match status" value="1"/>
</dbReference>
<dbReference type="InterPro" id="IPR018490">
    <property type="entry name" value="cNMP-bd_dom_sf"/>
</dbReference>
<dbReference type="InterPro" id="IPR000595">
    <property type="entry name" value="cNMP-bd_dom"/>
</dbReference>
<dbReference type="SUPFAM" id="SSF51206">
    <property type="entry name" value="cAMP-binding domain-like"/>
    <property type="match status" value="1"/>
</dbReference>
<keyword evidence="2" id="KW-0808">Transferase</keyword>
<dbReference type="SUPFAM" id="SSF53335">
    <property type="entry name" value="S-adenosyl-L-methionine-dependent methyltransferases"/>
    <property type="match status" value="1"/>
</dbReference>
<dbReference type="STRING" id="1121416.SAMN02745220_02747"/>
<feature type="domain" description="Cyclic nucleotide-binding" evidence="1">
    <location>
        <begin position="26"/>
        <end position="107"/>
    </location>
</feature>
<proteinExistence type="predicted"/>
<dbReference type="CDD" id="cd00038">
    <property type="entry name" value="CAP_ED"/>
    <property type="match status" value="1"/>
</dbReference>
<dbReference type="InterPro" id="IPR029063">
    <property type="entry name" value="SAM-dependent_MTases_sf"/>
</dbReference>
<organism evidence="2 3">
    <name type="scientific">Desulfopila aestuarii DSM 18488</name>
    <dbReference type="NCBI Taxonomy" id="1121416"/>
    <lineage>
        <taxon>Bacteria</taxon>
        <taxon>Pseudomonadati</taxon>
        <taxon>Thermodesulfobacteriota</taxon>
        <taxon>Desulfobulbia</taxon>
        <taxon>Desulfobulbales</taxon>
        <taxon>Desulfocapsaceae</taxon>
        <taxon>Desulfopila</taxon>
    </lineage>
</organism>
<dbReference type="CDD" id="cd02440">
    <property type="entry name" value="AdoMet_MTases"/>
    <property type="match status" value="1"/>
</dbReference>
<dbReference type="InterPro" id="IPR014710">
    <property type="entry name" value="RmlC-like_jellyroll"/>
</dbReference>
<dbReference type="AlphaFoldDB" id="A0A1M7Y9I7"/>
<dbReference type="Gene3D" id="2.60.120.10">
    <property type="entry name" value="Jelly Rolls"/>
    <property type="match status" value="1"/>
</dbReference>
<dbReference type="Proteomes" id="UP000184603">
    <property type="component" value="Unassembled WGS sequence"/>
</dbReference>
<protein>
    <submittedName>
        <fullName evidence="2">cAMP-binding domain of CRP or a regulatory subunit of cAMP-dependent protein kinases</fullName>
    </submittedName>
</protein>
<reference evidence="2 3" key="1">
    <citation type="submission" date="2016-12" db="EMBL/GenBank/DDBJ databases">
        <authorList>
            <person name="Song W.-J."/>
            <person name="Kurnit D.M."/>
        </authorList>
    </citation>
    <scope>NUCLEOTIDE SEQUENCE [LARGE SCALE GENOMIC DNA]</scope>
    <source>
        <strain evidence="2 3">DSM 18488</strain>
    </source>
</reference>
<dbReference type="SMART" id="SM00100">
    <property type="entry name" value="cNMP"/>
    <property type="match status" value="1"/>
</dbReference>
<dbReference type="GO" id="GO:0016301">
    <property type="term" value="F:kinase activity"/>
    <property type="evidence" value="ECO:0007669"/>
    <property type="project" value="UniProtKB-KW"/>
</dbReference>
<dbReference type="Pfam" id="PF00027">
    <property type="entry name" value="cNMP_binding"/>
    <property type="match status" value="1"/>
</dbReference>
<evidence type="ECO:0000259" key="1">
    <source>
        <dbReference type="PROSITE" id="PS50042"/>
    </source>
</evidence>
<dbReference type="RefSeq" id="WP_073614029.1">
    <property type="nucleotide sequence ID" value="NZ_FRFE01000013.1"/>
</dbReference>
<evidence type="ECO:0000313" key="2">
    <source>
        <dbReference type="EMBL" id="SHO49236.1"/>
    </source>
</evidence>